<protein>
    <submittedName>
        <fullName evidence="2">Uncharacterized protein</fullName>
    </submittedName>
</protein>
<organism evidence="2 3">
    <name type="scientific">Pleurodeles waltl</name>
    <name type="common">Iberian ribbed newt</name>
    <dbReference type="NCBI Taxonomy" id="8319"/>
    <lineage>
        <taxon>Eukaryota</taxon>
        <taxon>Metazoa</taxon>
        <taxon>Chordata</taxon>
        <taxon>Craniata</taxon>
        <taxon>Vertebrata</taxon>
        <taxon>Euteleostomi</taxon>
        <taxon>Amphibia</taxon>
        <taxon>Batrachia</taxon>
        <taxon>Caudata</taxon>
        <taxon>Salamandroidea</taxon>
        <taxon>Salamandridae</taxon>
        <taxon>Pleurodelinae</taxon>
        <taxon>Pleurodeles</taxon>
    </lineage>
</organism>
<sequence length="72" mass="8088">MSSRPHMSGDIKQGTTRQGLKRYTTLRLAAVSFGKIQPRPREQRESLENRSDAGVLPAGLERCRPEGEPEPR</sequence>
<feature type="region of interest" description="Disordered" evidence="1">
    <location>
        <begin position="1"/>
        <end position="72"/>
    </location>
</feature>
<dbReference type="EMBL" id="JANPWB010000012">
    <property type="protein sequence ID" value="KAJ1117865.1"/>
    <property type="molecule type" value="Genomic_DNA"/>
</dbReference>
<accession>A0AAV7NSC5</accession>
<gene>
    <name evidence="2" type="ORF">NDU88_006061</name>
</gene>
<evidence type="ECO:0000313" key="2">
    <source>
        <dbReference type="EMBL" id="KAJ1117865.1"/>
    </source>
</evidence>
<evidence type="ECO:0000256" key="1">
    <source>
        <dbReference type="SAM" id="MobiDB-lite"/>
    </source>
</evidence>
<proteinExistence type="predicted"/>
<reference evidence="2" key="1">
    <citation type="journal article" date="2022" name="bioRxiv">
        <title>Sequencing and chromosome-scale assembly of the giantPleurodeles waltlgenome.</title>
        <authorList>
            <person name="Brown T."/>
            <person name="Elewa A."/>
            <person name="Iarovenko S."/>
            <person name="Subramanian E."/>
            <person name="Araus A.J."/>
            <person name="Petzold A."/>
            <person name="Susuki M."/>
            <person name="Suzuki K.-i.T."/>
            <person name="Hayashi T."/>
            <person name="Toyoda A."/>
            <person name="Oliveira C."/>
            <person name="Osipova E."/>
            <person name="Leigh N.D."/>
            <person name="Simon A."/>
            <person name="Yun M.H."/>
        </authorList>
    </citation>
    <scope>NUCLEOTIDE SEQUENCE</scope>
    <source>
        <strain evidence="2">20211129_DDA</strain>
        <tissue evidence="2">Liver</tissue>
    </source>
</reference>
<evidence type="ECO:0000313" key="3">
    <source>
        <dbReference type="Proteomes" id="UP001066276"/>
    </source>
</evidence>
<comment type="caution">
    <text evidence="2">The sequence shown here is derived from an EMBL/GenBank/DDBJ whole genome shotgun (WGS) entry which is preliminary data.</text>
</comment>
<feature type="compositionally biased region" description="Basic and acidic residues" evidence="1">
    <location>
        <begin position="61"/>
        <end position="72"/>
    </location>
</feature>
<keyword evidence="3" id="KW-1185">Reference proteome</keyword>
<dbReference type="AlphaFoldDB" id="A0AAV7NSC5"/>
<feature type="compositionally biased region" description="Basic and acidic residues" evidence="1">
    <location>
        <begin position="39"/>
        <end position="51"/>
    </location>
</feature>
<name>A0AAV7NSC5_PLEWA</name>
<dbReference type="Proteomes" id="UP001066276">
    <property type="component" value="Chromosome 8"/>
</dbReference>